<sequence>MRTRICLSLIALLLWSLPAQAQIQALRFLTPEPSSHPRANFEDSTYLIENQSRRASGFDVGLRFKSGWGFGVSKERHFYKADTTFKYYQYYSGTDTLVELDYLNLNYSFGDKSPFTLGFGLLRSGTAEIVYDNPVCSQFNRKASSVSGQNINLDWTWPMGNPWGLIIGYRLSQTSVTFPGFAAGSYNDSVGWLGLDYKI</sequence>
<dbReference type="STRING" id="1817772.A2527_00815"/>
<organism evidence="2 3">
    <name type="scientific">Candidatus Lambdaproteobacteria bacterium RIFOXYD2_FULL_50_16</name>
    <dbReference type="NCBI Taxonomy" id="1817772"/>
    <lineage>
        <taxon>Bacteria</taxon>
        <taxon>Pseudomonadati</taxon>
        <taxon>Pseudomonadota</taxon>
        <taxon>Candidatus Lambdaproteobacteria</taxon>
    </lineage>
</organism>
<feature type="chain" id="PRO_5009524695" description="Outer membrane protein beta-barrel domain-containing protein" evidence="1">
    <location>
        <begin position="22"/>
        <end position="199"/>
    </location>
</feature>
<dbReference type="EMBL" id="MFNE01000009">
    <property type="protein sequence ID" value="OGG96819.1"/>
    <property type="molecule type" value="Genomic_DNA"/>
</dbReference>
<accession>A0A1F6GFF5</accession>
<evidence type="ECO:0008006" key="4">
    <source>
        <dbReference type="Google" id="ProtNLM"/>
    </source>
</evidence>
<comment type="caution">
    <text evidence="2">The sequence shown here is derived from an EMBL/GenBank/DDBJ whole genome shotgun (WGS) entry which is preliminary data.</text>
</comment>
<feature type="signal peptide" evidence="1">
    <location>
        <begin position="1"/>
        <end position="21"/>
    </location>
</feature>
<evidence type="ECO:0000313" key="2">
    <source>
        <dbReference type="EMBL" id="OGG96819.1"/>
    </source>
</evidence>
<name>A0A1F6GFF5_9PROT</name>
<proteinExistence type="predicted"/>
<evidence type="ECO:0000256" key="1">
    <source>
        <dbReference type="SAM" id="SignalP"/>
    </source>
</evidence>
<gene>
    <name evidence="2" type="ORF">A2527_00815</name>
</gene>
<dbReference type="Proteomes" id="UP000178449">
    <property type="component" value="Unassembled WGS sequence"/>
</dbReference>
<protein>
    <recommendedName>
        <fullName evidence="4">Outer membrane protein beta-barrel domain-containing protein</fullName>
    </recommendedName>
</protein>
<keyword evidence="1" id="KW-0732">Signal</keyword>
<evidence type="ECO:0000313" key="3">
    <source>
        <dbReference type="Proteomes" id="UP000178449"/>
    </source>
</evidence>
<reference evidence="2 3" key="1">
    <citation type="journal article" date="2016" name="Nat. Commun.">
        <title>Thousands of microbial genomes shed light on interconnected biogeochemical processes in an aquifer system.</title>
        <authorList>
            <person name="Anantharaman K."/>
            <person name="Brown C.T."/>
            <person name="Hug L.A."/>
            <person name="Sharon I."/>
            <person name="Castelle C.J."/>
            <person name="Probst A.J."/>
            <person name="Thomas B.C."/>
            <person name="Singh A."/>
            <person name="Wilkins M.J."/>
            <person name="Karaoz U."/>
            <person name="Brodie E.L."/>
            <person name="Williams K.H."/>
            <person name="Hubbard S.S."/>
            <person name="Banfield J.F."/>
        </authorList>
    </citation>
    <scope>NUCLEOTIDE SEQUENCE [LARGE SCALE GENOMIC DNA]</scope>
</reference>
<dbReference type="AlphaFoldDB" id="A0A1F6GFF5"/>